<keyword evidence="2" id="KW-0489">Methyltransferase</keyword>
<keyword evidence="6" id="KW-1185">Reference proteome</keyword>
<dbReference type="PANTHER" id="PTHR12176">
    <property type="entry name" value="SAM-DEPENDENT METHYLTRANSFERASE SUPERFAMILY PROTEIN"/>
    <property type="match status" value="1"/>
</dbReference>
<evidence type="ECO:0000313" key="5">
    <source>
        <dbReference type="EMBL" id="GHP05155.1"/>
    </source>
</evidence>
<dbReference type="Gene3D" id="3.40.50.150">
    <property type="entry name" value="Vaccinia Virus protein VP39"/>
    <property type="match status" value="1"/>
</dbReference>
<protein>
    <recommendedName>
        <fullName evidence="4">Methyltransferase type 11 domain-containing protein</fullName>
    </recommendedName>
</protein>
<dbReference type="OrthoDB" id="411785at2759"/>
<keyword evidence="3" id="KW-0808">Transferase</keyword>
<dbReference type="InterPro" id="IPR051419">
    <property type="entry name" value="Lys/N-term_MeTrsfase_sf"/>
</dbReference>
<sequence length="309" mass="32751">MIPLPLLARCRPTSAQGAVLLAAASVGELAPPPTNCSSLFRWRAALLAALYANGLVRLVPREQTPRKTKGAALTQPHALLRVLHTAVPYWRLRYDTADAPPEEWWVDDTKELVRKHVLPLLCGAGSCVGVLGSGTSSLARDIATLGNDVHVIATDVAAEALSHHAVASRVDGIVDDAVWSSLRACSLDVVVDKGLVDAIACCSGGHAMEARVADTVHRILRPGGTFLLICGSMDRVSVFDRVLDERVYISRAQPRGPGATAPIIAVMRKKAALASLQTLTLAPLEELKISDDALERAILAASSSSSSLK</sequence>
<proteinExistence type="inferred from homology"/>
<dbReference type="GO" id="GO:0008757">
    <property type="term" value="F:S-adenosylmethionine-dependent methyltransferase activity"/>
    <property type="evidence" value="ECO:0007669"/>
    <property type="project" value="InterPro"/>
</dbReference>
<feature type="domain" description="Methyltransferase type 11" evidence="4">
    <location>
        <begin position="131"/>
        <end position="227"/>
    </location>
</feature>
<dbReference type="InterPro" id="IPR013216">
    <property type="entry name" value="Methyltransf_11"/>
</dbReference>
<dbReference type="CDD" id="cd02440">
    <property type="entry name" value="AdoMet_MTases"/>
    <property type="match status" value="1"/>
</dbReference>
<dbReference type="InterPro" id="IPR029063">
    <property type="entry name" value="SAM-dependent_MTases_sf"/>
</dbReference>
<evidence type="ECO:0000256" key="1">
    <source>
        <dbReference type="ARBA" id="ARBA00008361"/>
    </source>
</evidence>
<organism evidence="5 6">
    <name type="scientific">Pycnococcus provasolii</name>
    <dbReference type="NCBI Taxonomy" id="41880"/>
    <lineage>
        <taxon>Eukaryota</taxon>
        <taxon>Viridiplantae</taxon>
        <taxon>Chlorophyta</taxon>
        <taxon>Pseudoscourfieldiophyceae</taxon>
        <taxon>Pseudoscourfieldiales</taxon>
        <taxon>Pycnococcaceae</taxon>
        <taxon>Pycnococcus</taxon>
    </lineage>
</organism>
<gene>
    <name evidence="5" type="ORF">PPROV_000390700</name>
</gene>
<evidence type="ECO:0000313" key="6">
    <source>
        <dbReference type="Proteomes" id="UP000660262"/>
    </source>
</evidence>
<comment type="caution">
    <text evidence="5">The sequence shown here is derived from an EMBL/GenBank/DDBJ whole genome shotgun (WGS) entry which is preliminary data.</text>
</comment>
<dbReference type="GO" id="GO:0032259">
    <property type="term" value="P:methylation"/>
    <property type="evidence" value="ECO:0007669"/>
    <property type="project" value="UniProtKB-KW"/>
</dbReference>
<evidence type="ECO:0000256" key="3">
    <source>
        <dbReference type="ARBA" id="ARBA00022679"/>
    </source>
</evidence>
<reference evidence="5" key="1">
    <citation type="submission" date="2020-10" db="EMBL/GenBank/DDBJ databases">
        <title>Unveiling of a novel bifunctional photoreceptor, Dualchrome1, isolated from a cosmopolitan green alga.</title>
        <authorList>
            <person name="Suzuki S."/>
            <person name="Kawachi M."/>
        </authorList>
    </citation>
    <scope>NUCLEOTIDE SEQUENCE</scope>
    <source>
        <strain evidence="5">NIES 2893</strain>
    </source>
</reference>
<dbReference type="SUPFAM" id="SSF53335">
    <property type="entry name" value="S-adenosyl-L-methionine-dependent methyltransferases"/>
    <property type="match status" value="1"/>
</dbReference>
<dbReference type="Pfam" id="PF08241">
    <property type="entry name" value="Methyltransf_11"/>
    <property type="match status" value="1"/>
</dbReference>
<accession>A0A830HDP7</accession>
<dbReference type="Proteomes" id="UP000660262">
    <property type="component" value="Unassembled WGS sequence"/>
</dbReference>
<dbReference type="EMBL" id="BNJQ01000009">
    <property type="protein sequence ID" value="GHP05155.1"/>
    <property type="molecule type" value="Genomic_DNA"/>
</dbReference>
<name>A0A830HDP7_9CHLO</name>
<evidence type="ECO:0000256" key="2">
    <source>
        <dbReference type="ARBA" id="ARBA00022603"/>
    </source>
</evidence>
<evidence type="ECO:0000259" key="4">
    <source>
        <dbReference type="Pfam" id="PF08241"/>
    </source>
</evidence>
<dbReference type="AlphaFoldDB" id="A0A830HDP7"/>
<comment type="similarity">
    <text evidence="1">Belongs to the methyltransferase superfamily.</text>
</comment>